<reference evidence="2 3" key="1">
    <citation type="submission" date="2018-05" db="EMBL/GenBank/DDBJ databases">
        <title>Freshwater and sediment microbial communities from various areas in North America, analyzing microbe dynamics in response to fracking.</title>
        <authorList>
            <person name="Lamendella R."/>
        </authorList>
    </citation>
    <scope>NUCLEOTIDE SEQUENCE [LARGE SCALE GENOMIC DNA]</scope>
    <source>
        <strain evidence="2 3">15_TX</strain>
    </source>
</reference>
<evidence type="ECO:0000313" key="2">
    <source>
        <dbReference type="EMBL" id="PWW27956.1"/>
    </source>
</evidence>
<dbReference type="Pfam" id="PF08378">
    <property type="entry name" value="NERD"/>
    <property type="match status" value="1"/>
</dbReference>
<dbReference type="AlphaFoldDB" id="A0A2V2ZX48"/>
<organism evidence="2 3">
    <name type="scientific">Cytobacillus oceanisediminis</name>
    <dbReference type="NCBI Taxonomy" id="665099"/>
    <lineage>
        <taxon>Bacteria</taxon>
        <taxon>Bacillati</taxon>
        <taxon>Bacillota</taxon>
        <taxon>Bacilli</taxon>
        <taxon>Bacillales</taxon>
        <taxon>Bacillaceae</taxon>
        <taxon>Cytobacillus</taxon>
    </lineage>
</organism>
<dbReference type="EMBL" id="QGTW01000007">
    <property type="protein sequence ID" value="PWW27956.1"/>
    <property type="molecule type" value="Genomic_DNA"/>
</dbReference>
<proteinExistence type="predicted"/>
<evidence type="ECO:0000313" key="3">
    <source>
        <dbReference type="Proteomes" id="UP000247150"/>
    </source>
</evidence>
<gene>
    <name evidence="2" type="ORF">DFO73_107271</name>
</gene>
<accession>A0A2V2ZX48</accession>
<protein>
    <submittedName>
        <fullName evidence="2">Nuclease-like protein</fullName>
    </submittedName>
</protein>
<comment type="caution">
    <text evidence="2">The sequence shown here is derived from an EMBL/GenBank/DDBJ whole genome shotgun (WGS) entry which is preliminary data.</text>
</comment>
<feature type="domain" description="NERD" evidence="1">
    <location>
        <begin position="39"/>
        <end position="149"/>
    </location>
</feature>
<evidence type="ECO:0000259" key="1">
    <source>
        <dbReference type="PROSITE" id="PS50965"/>
    </source>
</evidence>
<dbReference type="RefSeq" id="WP_258309501.1">
    <property type="nucleotide sequence ID" value="NZ_QGTW01000007.1"/>
</dbReference>
<dbReference type="InterPro" id="IPR011528">
    <property type="entry name" value="NERD"/>
</dbReference>
<dbReference type="PROSITE" id="PS50965">
    <property type="entry name" value="NERD"/>
    <property type="match status" value="1"/>
</dbReference>
<dbReference type="Proteomes" id="UP000247150">
    <property type="component" value="Unassembled WGS sequence"/>
</dbReference>
<sequence>MKHDSKTSLRDRRIETAPIFKYSDEAYFKELHTLSLLRKGFTGEKQFDMLLQSMPDESIILNDLLLEYSNTIFQIDSLLITGDCIYVFEIKNYEGDFYINHDKWCTTSKSEIKNPLLQLQRSESLLRRLLLDLGFNAPIKSYLIFINPEF</sequence>
<name>A0A2V2ZX48_9BACI</name>